<proteinExistence type="inferred from homology"/>
<accession>A0AAD7KGC1</accession>
<protein>
    <recommendedName>
        <fullName evidence="6">NAD(P)-binding protein</fullName>
    </recommendedName>
</protein>
<dbReference type="Proteomes" id="UP001215280">
    <property type="component" value="Unassembled WGS sequence"/>
</dbReference>
<dbReference type="Pfam" id="PF00106">
    <property type="entry name" value="adh_short"/>
    <property type="match status" value="2"/>
</dbReference>
<dbReference type="PANTHER" id="PTHR43976">
    <property type="entry name" value="SHORT CHAIN DEHYDROGENASE"/>
    <property type="match status" value="1"/>
</dbReference>
<sequence>MSAKPVVRITGCSTGFGREFALAALSAGLRVIATARRPETLASLEEVVAKVLKLDVTSHTEEFKRANRRSHQQCLQGGAVEENSPEDLAQFNTTGSQGATLCIAGAGIYCASKAALDAISDTWARDLAPFNIRCISIQPGAFRTAVAQSSNLKIAVAKIDGYQGAHDWVDSFRREGGKERGHTKIAAAKMIELIFGDPIEHPRCVSQSGKMPTRGRCLRI</sequence>
<dbReference type="PRINTS" id="PR00081">
    <property type="entry name" value="GDHRDH"/>
</dbReference>
<dbReference type="PROSITE" id="PS00061">
    <property type="entry name" value="ADH_SHORT"/>
    <property type="match status" value="1"/>
</dbReference>
<dbReference type="SUPFAM" id="SSF51735">
    <property type="entry name" value="NAD(P)-binding Rossmann-fold domains"/>
    <property type="match status" value="1"/>
</dbReference>
<dbReference type="InterPro" id="IPR002347">
    <property type="entry name" value="SDR_fam"/>
</dbReference>
<evidence type="ECO:0000256" key="3">
    <source>
        <dbReference type="ARBA" id="ARBA00023002"/>
    </source>
</evidence>
<dbReference type="AlphaFoldDB" id="A0AAD7KGC1"/>
<comment type="caution">
    <text evidence="4">The sequence shown here is derived from an EMBL/GenBank/DDBJ whole genome shotgun (WGS) entry which is preliminary data.</text>
</comment>
<dbReference type="InterPro" id="IPR051911">
    <property type="entry name" value="SDR_oxidoreductase"/>
</dbReference>
<dbReference type="InterPro" id="IPR036291">
    <property type="entry name" value="NAD(P)-bd_dom_sf"/>
</dbReference>
<keyword evidence="5" id="KW-1185">Reference proteome</keyword>
<name>A0AAD7KGC1_9AGAR</name>
<organism evidence="4 5">
    <name type="scientific">Mycena maculata</name>
    <dbReference type="NCBI Taxonomy" id="230809"/>
    <lineage>
        <taxon>Eukaryota</taxon>
        <taxon>Fungi</taxon>
        <taxon>Dikarya</taxon>
        <taxon>Basidiomycota</taxon>
        <taxon>Agaricomycotina</taxon>
        <taxon>Agaricomycetes</taxon>
        <taxon>Agaricomycetidae</taxon>
        <taxon>Agaricales</taxon>
        <taxon>Marasmiineae</taxon>
        <taxon>Mycenaceae</taxon>
        <taxon>Mycena</taxon>
    </lineage>
</organism>
<dbReference type="InterPro" id="IPR020904">
    <property type="entry name" value="Sc_DH/Rdtase_CS"/>
</dbReference>
<dbReference type="GO" id="GO:0016491">
    <property type="term" value="F:oxidoreductase activity"/>
    <property type="evidence" value="ECO:0007669"/>
    <property type="project" value="UniProtKB-KW"/>
</dbReference>
<gene>
    <name evidence="4" type="ORF">DFH07DRAFT_975294</name>
</gene>
<dbReference type="PANTHER" id="PTHR43976:SF16">
    <property type="entry name" value="SHORT-CHAIN DEHYDROGENASE_REDUCTASE FAMILY PROTEIN"/>
    <property type="match status" value="1"/>
</dbReference>
<evidence type="ECO:0000313" key="5">
    <source>
        <dbReference type="Proteomes" id="UP001215280"/>
    </source>
</evidence>
<reference evidence="4" key="1">
    <citation type="submission" date="2023-03" db="EMBL/GenBank/DDBJ databases">
        <title>Massive genome expansion in bonnet fungi (Mycena s.s.) driven by repeated elements and novel gene families across ecological guilds.</title>
        <authorList>
            <consortium name="Lawrence Berkeley National Laboratory"/>
            <person name="Harder C.B."/>
            <person name="Miyauchi S."/>
            <person name="Viragh M."/>
            <person name="Kuo A."/>
            <person name="Thoen E."/>
            <person name="Andreopoulos B."/>
            <person name="Lu D."/>
            <person name="Skrede I."/>
            <person name="Drula E."/>
            <person name="Henrissat B."/>
            <person name="Morin E."/>
            <person name="Kohler A."/>
            <person name="Barry K."/>
            <person name="LaButti K."/>
            <person name="Morin E."/>
            <person name="Salamov A."/>
            <person name="Lipzen A."/>
            <person name="Mereny Z."/>
            <person name="Hegedus B."/>
            <person name="Baldrian P."/>
            <person name="Stursova M."/>
            <person name="Weitz H."/>
            <person name="Taylor A."/>
            <person name="Grigoriev I.V."/>
            <person name="Nagy L.G."/>
            <person name="Martin F."/>
            <person name="Kauserud H."/>
        </authorList>
    </citation>
    <scope>NUCLEOTIDE SEQUENCE</scope>
    <source>
        <strain evidence="4">CBHHK188m</strain>
    </source>
</reference>
<comment type="similarity">
    <text evidence="1">Belongs to the short-chain dehydrogenases/reductases (SDR) family.</text>
</comment>
<keyword evidence="2" id="KW-0521">NADP</keyword>
<evidence type="ECO:0000256" key="2">
    <source>
        <dbReference type="ARBA" id="ARBA00022857"/>
    </source>
</evidence>
<dbReference type="Gene3D" id="3.40.50.720">
    <property type="entry name" value="NAD(P)-binding Rossmann-like Domain"/>
    <property type="match status" value="2"/>
</dbReference>
<evidence type="ECO:0000256" key="1">
    <source>
        <dbReference type="ARBA" id="ARBA00006484"/>
    </source>
</evidence>
<evidence type="ECO:0000313" key="4">
    <source>
        <dbReference type="EMBL" id="KAJ7784931.1"/>
    </source>
</evidence>
<evidence type="ECO:0008006" key="6">
    <source>
        <dbReference type="Google" id="ProtNLM"/>
    </source>
</evidence>
<dbReference type="EMBL" id="JARJLG010000001">
    <property type="protein sequence ID" value="KAJ7784931.1"/>
    <property type="molecule type" value="Genomic_DNA"/>
</dbReference>
<keyword evidence="3" id="KW-0560">Oxidoreductase</keyword>